<dbReference type="InterPro" id="IPR039881">
    <property type="entry name" value="PCIF1-like"/>
</dbReference>
<dbReference type="PANTHER" id="PTHR21727:SF0">
    <property type="entry name" value="MRNA (2'-O-METHYLADENOSINE-N(6)-)-METHYLTRANSFERASE"/>
    <property type="match status" value="1"/>
</dbReference>
<proteinExistence type="predicted"/>
<dbReference type="Proteomes" id="UP001632037">
    <property type="component" value="Unassembled WGS sequence"/>
</dbReference>
<feature type="compositionally biased region" description="Basic and acidic residues" evidence="1">
    <location>
        <begin position="475"/>
        <end position="505"/>
    </location>
</feature>
<feature type="compositionally biased region" description="Basic residues" evidence="1">
    <location>
        <begin position="506"/>
        <end position="515"/>
    </location>
</feature>
<evidence type="ECO:0000313" key="4">
    <source>
        <dbReference type="Proteomes" id="UP001632037"/>
    </source>
</evidence>
<feature type="compositionally biased region" description="Basic residues" evidence="1">
    <location>
        <begin position="539"/>
        <end position="548"/>
    </location>
</feature>
<dbReference type="EMBL" id="JBIMZQ010000018">
    <property type="protein sequence ID" value="KAL3666190.1"/>
    <property type="molecule type" value="Genomic_DNA"/>
</dbReference>
<dbReference type="AlphaFoldDB" id="A0ABD3FKS1"/>
<dbReference type="PANTHER" id="PTHR21727">
    <property type="entry name" value="PHOSPHORYLATED CTD INTERACTING FACTOR 1"/>
    <property type="match status" value="1"/>
</dbReference>
<sequence length="583" mass="68097">MATSADASPDAQQAKDTSPTEAVSPKVSTSRTSKNARSASGPTTSGPAYLHFPLPARPSNEPGTLVRLDCMTKQWYRVDKSEKIPTPLRPLDPPLPPVHPDVELRRAELHNQLKREMQKLCKYAGVPFGKPQGLFERWLWTQLCVQPEEADPLLPFSATDQEPRFEAELADFNVSTAEARFILKNISASSTEACRKLRVVAKDTSSEKTQISITPHPYRRDAVEVCYKKKKLELNDEHFRKLKRLYYREITSENEQEFRCDLFCMLLRYYTLGGDAYQAAVPPQVFRFFQKKLDVEQECFASPLNCYFDRLCSALPDTDSRFGSVGSFFEFTPDSGSFEANPPFTEVSMQRMAEHIDFLLARTTKALSFLVVVPRWDDAASPMWTMMSESPFFVRRIDVPKHAHQYCKGYQHYLDSKFWVASHETCVFILQNEAGKEKYCANDEFEKKLLRIWRTTSSDEHVGHKRKRSYSSDPFDDRPRRSREDRYESHRDSSRRSRRDSSPKDSRRRSHRHRSSSYEDRSYRKSRRKSRRDDSPRDTRRRSHRRRSSRDDSPEDTHRDSKRRSHRDSSPRDSRRRSRRDSR</sequence>
<feature type="compositionally biased region" description="Basic and acidic residues" evidence="1">
    <location>
        <begin position="549"/>
        <end position="559"/>
    </location>
</feature>
<evidence type="ECO:0000259" key="2">
    <source>
        <dbReference type="Pfam" id="PF12237"/>
    </source>
</evidence>
<feature type="domain" description="PCIF1 WW" evidence="2">
    <location>
        <begin position="241"/>
        <end position="409"/>
    </location>
</feature>
<name>A0ABD3FKS1_9STRA</name>
<feature type="compositionally biased region" description="Basic residues" evidence="1">
    <location>
        <begin position="574"/>
        <end position="583"/>
    </location>
</feature>
<feature type="compositionally biased region" description="Polar residues" evidence="1">
    <location>
        <begin position="1"/>
        <end position="46"/>
    </location>
</feature>
<protein>
    <recommendedName>
        <fullName evidence="2">PCIF1 WW domain-containing protein</fullName>
    </recommendedName>
</protein>
<feature type="region of interest" description="Disordered" evidence="1">
    <location>
        <begin position="1"/>
        <end position="56"/>
    </location>
</feature>
<gene>
    <name evidence="3" type="ORF">V7S43_008978</name>
</gene>
<accession>A0ABD3FKS1</accession>
<keyword evidence="4" id="KW-1185">Reference proteome</keyword>
<evidence type="ECO:0000256" key="1">
    <source>
        <dbReference type="SAM" id="MobiDB-lite"/>
    </source>
</evidence>
<dbReference type="InterPro" id="IPR022035">
    <property type="entry name" value="PCIF1_WW"/>
</dbReference>
<evidence type="ECO:0000313" key="3">
    <source>
        <dbReference type="EMBL" id="KAL3666190.1"/>
    </source>
</evidence>
<feature type="region of interest" description="Disordered" evidence="1">
    <location>
        <begin position="461"/>
        <end position="583"/>
    </location>
</feature>
<organism evidence="3 4">
    <name type="scientific">Phytophthora oleae</name>
    <dbReference type="NCBI Taxonomy" id="2107226"/>
    <lineage>
        <taxon>Eukaryota</taxon>
        <taxon>Sar</taxon>
        <taxon>Stramenopiles</taxon>
        <taxon>Oomycota</taxon>
        <taxon>Peronosporomycetes</taxon>
        <taxon>Peronosporales</taxon>
        <taxon>Peronosporaceae</taxon>
        <taxon>Phytophthora</taxon>
    </lineage>
</organism>
<reference evidence="3 4" key="1">
    <citation type="submission" date="2024-09" db="EMBL/GenBank/DDBJ databases">
        <title>Genome sequencing and assembly of Phytophthora oleae, isolate VK10A, causative agent of rot of olive drupes.</title>
        <authorList>
            <person name="Conti Taguali S."/>
            <person name="Riolo M."/>
            <person name="La Spada F."/>
            <person name="Cacciola S.O."/>
            <person name="Dionisio G."/>
        </authorList>
    </citation>
    <scope>NUCLEOTIDE SEQUENCE [LARGE SCALE GENOMIC DNA]</scope>
    <source>
        <strain evidence="3 4">VK10A</strain>
    </source>
</reference>
<dbReference type="Pfam" id="PF12237">
    <property type="entry name" value="PCIF1_WW"/>
    <property type="match status" value="1"/>
</dbReference>
<comment type="caution">
    <text evidence="3">The sequence shown here is derived from an EMBL/GenBank/DDBJ whole genome shotgun (WGS) entry which is preliminary data.</text>
</comment>